<reference evidence="3" key="1">
    <citation type="submission" date="2016-11" db="EMBL/GenBank/DDBJ databases">
        <authorList>
            <person name="Varghese N."/>
            <person name="Submissions S."/>
        </authorList>
    </citation>
    <scope>NUCLEOTIDE SEQUENCE [LARGE SCALE GENOMIC DNA]</scope>
    <source>
        <strain evidence="3">DSM 16219</strain>
    </source>
</reference>
<evidence type="ECO:0000313" key="3">
    <source>
        <dbReference type="Proteomes" id="UP000183994"/>
    </source>
</evidence>
<dbReference type="GO" id="GO:0051301">
    <property type="term" value="P:cell division"/>
    <property type="evidence" value="ECO:0007669"/>
    <property type="project" value="UniProtKB-KW"/>
</dbReference>
<organism evidence="2 3">
    <name type="scientific">Desulfatibacillum alkenivorans DSM 16219</name>
    <dbReference type="NCBI Taxonomy" id="1121393"/>
    <lineage>
        <taxon>Bacteria</taxon>
        <taxon>Pseudomonadati</taxon>
        <taxon>Thermodesulfobacteriota</taxon>
        <taxon>Desulfobacteria</taxon>
        <taxon>Desulfobacterales</taxon>
        <taxon>Desulfatibacillaceae</taxon>
        <taxon>Desulfatibacillum</taxon>
    </lineage>
</organism>
<gene>
    <name evidence="2" type="ORF">SAMN02745216_00515</name>
</gene>
<proteinExistence type="predicted"/>
<dbReference type="OrthoDB" id="5421767at2"/>
<dbReference type="EMBL" id="FQZU01000002">
    <property type="protein sequence ID" value="SHI78911.1"/>
    <property type="molecule type" value="Genomic_DNA"/>
</dbReference>
<name>A0A1M6E0D4_9BACT</name>
<evidence type="ECO:0000256" key="1">
    <source>
        <dbReference type="SAM" id="Phobius"/>
    </source>
</evidence>
<keyword evidence="1" id="KW-1133">Transmembrane helix</keyword>
<keyword evidence="1" id="KW-0472">Membrane</keyword>
<accession>A0A1M6E0D4</accession>
<dbReference type="STRING" id="1121393.SAMN02745216_00515"/>
<dbReference type="RefSeq" id="WP_073472580.1">
    <property type="nucleotide sequence ID" value="NZ_FQZU01000002.1"/>
</dbReference>
<feature type="transmembrane region" description="Helical" evidence="1">
    <location>
        <begin position="14"/>
        <end position="33"/>
    </location>
</feature>
<keyword evidence="3" id="KW-1185">Reference proteome</keyword>
<protein>
    <submittedName>
        <fullName evidence="2">Cell division protein FtsL</fullName>
    </submittedName>
</protein>
<dbReference type="AlphaFoldDB" id="A0A1M6E0D4"/>
<evidence type="ECO:0000313" key="2">
    <source>
        <dbReference type="EMBL" id="SHI78911.1"/>
    </source>
</evidence>
<keyword evidence="1" id="KW-0812">Transmembrane</keyword>
<dbReference type="Proteomes" id="UP000183994">
    <property type="component" value="Unassembled WGS sequence"/>
</dbReference>
<keyword evidence="2" id="KW-0132">Cell division</keyword>
<sequence>MGGRSNDNEALRNWAYGLLAGILFLELFLFAWCRNQCTQRGYQITAELSHKEDLLDKQEELKVKLEHLRNPERISRIAEEWLGLKHPDPEQMVRP</sequence>
<keyword evidence="2" id="KW-0131">Cell cycle</keyword>